<evidence type="ECO:0000313" key="3">
    <source>
        <dbReference type="EMBL" id="MBD6619950.1"/>
    </source>
</evidence>
<dbReference type="Proteomes" id="UP001165986">
    <property type="component" value="Unassembled WGS sequence"/>
</dbReference>
<evidence type="ECO:0000256" key="1">
    <source>
        <dbReference type="SAM" id="Phobius"/>
    </source>
</evidence>
<keyword evidence="4" id="KW-1185">Reference proteome</keyword>
<name>A0AA40VU94_9NOST</name>
<dbReference type="Pfam" id="PF00535">
    <property type="entry name" value="Glycos_transf_2"/>
    <property type="match status" value="1"/>
</dbReference>
<keyword evidence="1" id="KW-0472">Membrane</keyword>
<evidence type="ECO:0000313" key="4">
    <source>
        <dbReference type="Proteomes" id="UP001165986"/>
    </source>
</evidence>
<dbReference type="EMBL" id="VJXY01000051">
    <property type="protein sequence ID" value="MBD6619950.1"/>
    <property type="molecule type" value="Genomic_DNA"/>
</dbReference>
<dbReference type="Gene3D" id="3.90.550.10">
    <property type="entry name" value="Spore Coat Polysaccharide Biosynthesis Protein SpsA, Chain A"/>
    <property type="match status" value="1"/>
</dbReference>
<dbReference type="InterPro" id="IPR001173">
    <property type="entry name" value="Glyco_trans_2-like"/>
</dbReference>
<feature type="transmembrane region" description="Helical" evidence="1">
    <location>
        <begin position="242"/>
        <end position="275"/>
    </location>
</feature>
<reference evidence="3" key="1">
    <citation type="submission" date="2019-07" db="EMBL/GenBank/DDBJ databases">
        <title>Toxilogical consequences of a new and cryptic species of cyanobacteria (Komarekiella delphini-convector) recovered from the epidermis of a bottlenose dolphin and 1500 ft. in the air.</title>
        <authorList>
            <person name="Brown A.O."/>
            <person name="Dvorak P."/>
            <person name="Villanueva C.D."/>
            <person name="Foss A.J."/>
            <person name="Garvey A.D."/>
            <person name="Gibson Q.A."/>
            <person name="Johansen J.R."/>
            <person name="Casamatta D.A."/>
        </authorList>
    </citation>
    <scope>NUCLEOTIDE SEQUENCE</scope>
    <source>
        <strain evidence="3">SJRDD-AB1</strain>
    </source>
</reference>
<dbReference type="PANTHER" id="PTHR43646:SF6">
    <property type="entry name" value="PRE-MYCOFACTOCIN GLYCOSYLTRANSFERASE"/>
    <property type="match status" value="1"/>
</dbReference>
<keyword evidence="1" id="KW-1133">Transmembrane helix</keyword>
<sequence>MHKIGVVLIGRNEGNRLKACLLSVMSEAIAIAVVYVDSGSTDGSVALARSLGVHVVDLDLSIPFTAARARNTGFEYLLQVEPDIEFVQFLDGDCQVVQGWLELAMQELISRPDVVVVCGRRREEFPSNSIYNRLCDIEWDTPIGEAKACGGDAMMRVLALKQVGGYNPTLIAGEEPELCVRLRQAGGKILRINADMTLHDAQITHFGQWWKRSQRAGHAYAEGSWLHGRPPERHWVKESRSIWFWGLLLPLLAVAAAWLTSGLSILLLLMLYAILAYKVYKSTFNQGLKSEDAILYSLFCLLSKFPQVQGQVQFQLSRLLKQQRTLIEYKKAAS</sequence>
<keyword evidence="1" id="KW-0812">Transmembrane</keyword>
<dbReference type="InterPro" id="IPR029044">
    <property type="entry name" value="Nucleotide-diphossugar_trans"/>
</dbReference>
<protein>
    <submittedName>
        <fullName evidence="3">Glycosyltransferase</fullName>
    </submittedName>
</protein>
<dbReference type="SUPFAM" id="SSF53448">
    <property type="entry name" value="Nucleotide-diphospho-sugar transferases"/>
    <property type="match status" value="1"/>
</dbReference>
<feature type="domain" description="Glycosyltransferase 2-like" evidence="2">
    <location>
        <begin position="7"/>
        <end position="128"/>
    </location>
</feature>
<comment type="caution">
    <text evidence="3">The sequence shown here is derived from an EMBL/GenBank/DDBJ whole genome shotgun (WGS) entry which is preliminary data.</text>
</comment>
<proteinExistence type="predicted"/>
<dbReference type="RefSeq" id="WP_191761147.1">
    <property type="nucleotide sequence ID" value="NZ_VJXY01000051.1"/>
</dbReference>
<accession>A0AA40VU94</accession>
<organism evidence="3 4">
    <name type="scientific">Komarekiella delphini-convector SJRDD-AB1</name>
    <dbReference type="NCBI Taxonomy" id="2593771"/>
    <lineage>
        <taxon>Bacteria</taxon>
        <taxon>Bacillati</taxon>
        <taxon>Cyanobacteriota</taxon>
        <taxon>Cyanophyceae</taxon>
        <taxon>Nostocales</taxon>
        <taxon>Nostocaceae</taxon>
        <taxon>Komarekiella</taxon>
        <taxon>Komarekiella delphini-convector</taxon>
    </lineage>
</organism>
<evidence type="ECO:0000259" key="2">
    <source>
        <dbReference type="Pfam" id="PF00535"/>
    </source>
</evidence>
<dbReference type="AlphaFoldDB" id="A0AA40VU94"/>
<dbReference type="PANTHER" id="PTHR43646">
    <property type="entry name" value="GLYCOSYLTRANSFERASE"/>
    <property type="match status" value="1"/>
</dbReference>
<gene>
    <name evidence="3" type="ORF">FNW02_30140</name>
</gene>